<dbReference type="SUPFAM" id="SSF81995">
    <property type="entry name" value="beta-sandwich domain of Sec23/24"/>
    <property type="match status" value="1"/>
</dbReference>
<keyword evidence="6" id="KW-1185">Reference proteome</keyword>
<evidence type="ECO:0000256" key="1">
    <source>
        <dbReference type="ARBA" id="ARBA00022741"/>
    </source>
</evidence>
<dbReference type="EMBL" id="JAOPKB010000013">
    <property type="protein sequence ID" value="MCU4974674.1"/>
    <property type="molecule type" value="Genomic_DNA"/>
</dbReference>
<comment type="caution">
    <text evidence="5">The sequence shown here is derived from an EMBL/GenBank/DDBJ whole genome shotgun (WGS) entry which is preliminary data.</text>
</comment>
<evidence type="ECO:0000313" key="6">
    <source>
        <dbReference type="Proteomes" id="UP001320972"/>
    </source>
</evidence>
<accession>A0ABT2QIG3</accession>
<evidence type="ECO:0000256" key="2">
    <source>
        <dbReference type="ARBA" id="ARBA00022840"/>
    </source>
</evidence>
<feature type="region of interest" description="Disordered" evidence="3">
    <location>
        <begin position="1"/>
        <end position="73"/>
    </location>
</feature>
<evidence type="ECO:0000259" key="4">
    <source>
        <dbReference type="Pfam" id="PF06745"/>
    </source>
</evidence>
<feature type="domain" description="KaiC-like" evidence="4">
    <location>
        <begin position="122"/>
        <end position="362"/>
    </location>
</feature>
<keyword evidence="1" id="KW-0547">Nucleotide-binding</keyword>
<dbReference type="InterPro" id="IPR027417">
    <property type="entry name" value="P-loop_NTPase"/>
</dbReference>
<dbReference type="InterPro" id="IPR014774">
    <property type="entry name" value="KaiC-like_dom"/>
</dbReference>
<protein>
    <submittedName>
        <fullName evidence="5">Recombinase RecA</fullName>
    </submittedName>
</protein>
<dbReference type="RefSeq" id="WP_338008672.1">
    <property type="nucleotide sequence ID" value="NZ_JAOPKB010000013.1"/>
</dbReference>
<feature type="compositionally biased region" description="Basic residues" evidence="3">
    <location>
        <begin position="25"/>
        <end position="70"/>
    </location>
</feature>
<organism evidence="5 6">
    <name type="scientific">Natronoglomus mannanivorans</name>
    <dbReference type="NCBI Taxonomy" id="2979990"/>
    <lineage>
        <taxon>Archaea</taxon>
        <taxon>Methanobacteriati</taxon>
        <taxon>Methanobacteriota</taxon>
        <taxon>Stenosarchaea group</taxon>
        <taxon>Halobacteria</taxon>
        <taxon>Halobacteriales</taxon>
        <taxon>Natrialbaceae</taxon>
        <taxon>Natronoglomus</taxon>
    </lineage>
</organism>
<keyword evidence="2" id="KW-0067">ATP-binding</keyword>
<proteinExistence type="predicted"/>
<dbReference type="PANTHER" id="PTHR43637">
    <property type="entry name" value="UPF0273 PROTEIN TM_0370"/>
    <property type="match status" value="1"/>
</dbReference>
<dbReference type="Pfam" id="PF06745">
    <property type="entry name" value="ATPase"/>
    <property type="match status" value="1"/>
</dbReference>
<evidence type="ECO:0000256" key="3">
    <source>
        <dbReference type="SAM" id="MobiDB-lite"/>
    </source>
</evidence>
<gene>
    <name evidence="5" type="ORF">OB955_18300</name>
</gene>
<dbReference type="Gene3D" id="3.40.50.300">
    <property type="entry name" value="P-loop containing nucleotide triphosphate hydrolases"/>
    <property type="match status" value="1"/>
</dbReference>
<dbReference type="Proteomes" id="UP001320972">
    <property type="component" value="Unassembled WGS sequence"/>
</dbReference>
<reference evidence="5 6" key="1">
    <citation type="submission" date="2022-09" db="EMBL/GenBank/DDBJ databases">
        <title>Enrichment on poylsaccharides allowed isolation of novel metabolic and taxonomic groups of Haloarchaea.</title>
        <authorList>
            <person name="Sorokin D.Y."/>
            <person name="Elcheninov A.G."/>
            <person name="Khizhniak T.V."/>
            <person name="Kolganova T.V."/>
            <person name="Kublanov I.V."/>
        </authorList>
    </citation>
    <scope>NUCLEOTIDE SEQUENCE [LARGE SCALE GENOMIC DNA]</scope>
    <source>
        <strain evidence="5 6">AArc-m2/3/4</strain>
    </source>
</reference>
<evidence type="ECO:0000313" key="5">
    <source>
        <dbReference type="EMBL" id="MCU4974674.1"/>
    </source>
</evidence>
<name>A0ABT2QIG3_9EURY</name>
<dbReference type="SUPFAM" id="SSF52540">
    <property type="entry name" value="P-loop containing nucleoside triphosphate hydrolases"/>
    <property type="match status" value="1"/>
</dbReference>
<sequence length="387" mass="44485">MDDADRAGNRPPEGQPGGDVDERRYRRHQRQHQHHHQHQRGRRYQHQHHHQHQQRQHRQHHQQQRQHRQYQRQQRCSHCTYPIADEPVQGTDDTAGPFCSEACRDAAAADEIVRDDGYKRFTTGVEPLETLVPRGVPSDAFVLLTGDEGTRRTELTTELVWRALTRGEPAVIVAFNDPPIAVLERFFALDWNPLPYLEMDRLRIVDCFTHRLEDRDAFENTRNDWGRFVGDVAEDAVVAVRDPSDVREVANALDRALDDLEMTETGVVVLDSIDEIDTLVQDRLIHNFVTDVRATVCKARFVPMFASATTSGDRAYPIDDEYVFDGIVDFRLADDVIPETRLTQLGVRKLVGAQFVPQWETYAVSPGRGLFTFDPETESTDVFTRID</sequence>